<evidence type="ECO:0000256" key="14">
    <source>
        <dbReference type="ARBA" id="ARBA00023075"/>
    </source>
</evidence>
<comment type="function">
    <text evidence="1">Core subunit of the mitochondrial membrane respiratory chain NADH dehydrogenase (Complex I) that is believed to belong to the minimal assembly required for catalysis. Complex I functions in the transfer of electrons from NADH to the respiratory chain. The immediate electron acceptor for the enzyme is believed to be ubiquinone.</text>
</comment>
<evidence type="ECO:0000256" key="6">
    <source>
        <dbReference type="ARBA" id="ARBA00022448"/>
    </source>
</evidence>
<feature type="transmembrane region" description="Helical" evidence="18">
    <location>
        <begin position="314"/>
        <end position="333"/>
    </location>
</feature>
<keyword evidence="8 18" id="KW-0812">Transmembrane</keyword>
<evidence type="ECO:0000256" key="15">
    <source>
        <dbReference type="ARBA" id="ARBA00023128"/>
    </source>
</evidence>
<dbReference type="InterPro" id="IPR003917">
    <property type="entry name" value="NADH_UbQ_OxRdtase_chain2"/>
</dbReference>
<evidence type="ECO:0000256" key="16">
    <source>
        <dbReference type="ARBA" id="ARBA00023136"/>
    </source>
</evidence>
<dbReference type="EMBL" id="MW208844">
    <property type="protein sequence ID" value="QPL15820.1"/>
    <property type="molecule type" value="Genomic_DNA"/>
</dbReference>
<dbReference type="EC" id="7.1.1.2" evidence="4 18"/>
<dbReference type="GO" id="GO:0006120">
    <property type="term" value="P:mitochondrial electron transport, NADH to ubiquinone"/>
    <property type="evidence" value="ECO:0007669"/>
    <property type="project" value="InterPro"/>
</dbReference>
<keyword evidence="6" id="KW-0813">Transport</keyword>
<comment type="catalytic activity">
    <reaction evidence="17 18">
        <text>a ubiquinone + NADH + 5 H(+)(in) = a ubiquinol + NAD(+) + 4 H(+)(out)</text>
        <dbReference type="Rhea" id="RHEA:29091"/>
        <dbReference type="Rhea" id="RHEA-COMP:9565"/>
        <dbReference type="Rhea" id="RHEA-COMP:9566"/>
        <dbReference type="ChEBI" id="CHEBI:15378"/>
        <dbReference type="ChEBI" id="CHEBI:16389"/>
        <dbReference type="ChEBI" id="CHEBI:17976"/>
        <dbReference type="ChEBI" id="CHEBI:57540"/>
        <dbReference type="ChEBI" id="CHEBI:57945"/>
        <dbReference type="EC" id="7.1.1.2"/>
    </reaction>
</comment>
<evidence type="ECO:0000256" key="3">
    <source>
        <dbReference type="ARBA" id="ARBA00007012"/>
    </source>
</evidence>
<feature type="transmembrane region" description="Helical" evidence="18">
    <location>
        <begin position="89"/>
        <end position="111"/>
    </location>
</feature>
<evidence type="ECO:0000256" key="8">
    <source>
        <dbReference type="ARBA" id="ARBA00022692"/>
    </source>
</evidence>
<evidence type="ECO:0000256" key="10">
    <source>
        <dbReference type="ARBA" id="ARBA00022967"/>
    </source>
</evidence>
<evidence type="ECO:0000256" key="1">
    <source>
        <dbReference type="ARBA" id="ARBA00003257"/>
    </source>
</evidence>
<keyword evidence="16 18" id="KW-0472">Membrane</keyword>
<evidence type="ECO:0000256" key="11">
    <source>
        <dbReference type="ARBA" id="ARBA00022982"/>
    </source>
</evidence>
<feature type="domain" description="NADH:quinone oxidoreductase/Mrp antiporter transmembrane" evidence="19">
    <location>
        <begin position="24"/>
        <end position="277"/>
    </location>
</feature>
<evidence type="ECO:0000313" key="20">
    <source>
        <dbReference type="EMBL" id="QPL15820.1"/>
    </source>
</evidence>
<reference evidence="20" key="1">
    <citation type="submission" date="2020-11" db="EMBL/GenBank/DDBJ databases">
        <title>The complete mitochondrial genome of Yuukianura szeptyckii Deharveng &amp; Weiner 1984 (Collembola: Neanuridae).</title>
        <authorList>
            <person name="Lee Y.-S."/>
            <person name="Lee T."/>
            <person name="Kim P."/>
            <person name="Son J."/>
            <person name="Wee J."/>
            <person name="Kim Y."/>
            <person name="Cho K."/>
        </authorList>
    </citation>
    <scope>NUCLEOTIDE SEQUENCE</scope>
</reference>
<evidence type="ECO:0000256" key="5">
    <source>
        <dbReference type="ARBA" id="ARBA00021008"/>
    </source>
</evidence>
<keyword evidence="12 18" id="KW-1133">Transmembrane helix</keyword>
<evidence type="ECO:0000256" key="17">
    <source>
        <dbReference type="ARBA" id="ARBA00049551"/>
    </source>
</evidence>
<keyword evidence="14 18" id="KW-0830">Ubiquinone</keyword>
<evidence type="ECO:0000256" key="2">
    <source>
        <dbReference type="ARBA" id="ARBA00004448"/>
    </source>
</evidence>
<dbReference type="PRINTS" id="PR01436">
    <property type="entry name" value="NADHDHGNASE2"/>
</dbReference>
<organism evidence="20">
    <name type="scientific">Yuukianura szeptyckii</name>
    <dbReference type="NCBI Taxonomy" id="1453868"/>
    <lineage>
        <taxon>Eukaryota</taxon>
        <taxon>Metazoa</taxon>
        <taxon>Ecdysozoa</taxon>
        <taxon>Arthropoda</taxon>
        <taxon>Hexapoda</taxon>
        <taxon>Collembola</taxon>
        <taxon>Poduromorpha</taxon>
        <taxon>Poduroidea</taxon>
        <taxon>Neanuridae</taxon>
        <taxon>Neanurinae</taxon>
        <taxon>Lobellini</taxon>
        <taxon>Yuukianura</taxon>
    </lineage>
</organism>
<feature type="transmembrane region" description="Helical" evidence="18">
    <location>
        <begin position="268"/>
        <end position="286"/>
    </location>
</feature>
<feature type="transmembrane region" description="Helical" evidence="18">
    <location>
        <begin position="195"/>
        <end position="214"/>
    </location>
</feature>
<feature type="transmembrane region" description="Helical" evidence="18">
    <location>
        <begin position="58"/>
        <end position="83"/>
    </location>
</feature>
<keyword evidence="10 18" id="KW-1278">Translocase</keyword>
<dbReference type="PANTHER" id="PTHR46552">
    <property type="entry name" value="NADH-UBIQUINONE OXIDOREDUCTASE CHAIN 2"/>
    <property type="match status" value="1"/>
</dbReference>
<feature type="transmembrane region" description="Helical" evidence="18">
    <location>
        <begin position="132"/>
        <end position="157"/>
    </location>
</feature>
<dbReference type="GO" id="GO:0008137">
    <property type="term" value="F:NADH dehydrogenase (ubiquinone) activity"/>
    <property type="evidence" value="ECO:0007669"/>
    <property type="project" value="UniProtKB-EC"/>
</dbReference>
<feature type="transmembrane region" description="Helical" evidence="18">
    <location>
        <begin position="234"/>
        <end position="256"/>
    </location>
</feature>
<evidence type="ECO:0000256" key="9">
    <source>
        <dbReference type="ARBA" id="ARBA00022792"/>
    </source>
</evidence>
<keyword evidence="15 18" id="KW-0496">Mitochondrion</keyword>
<evidence type="ECO:0000256" key="12">
    <source>
        <dbReference type="ARBA" id="ARBA00022989"/>
    </source>
</evidence>
<dbReference type="GO" id="GO:0005743">
    <property type="term" value="C:mitochondrial inner membrane"/>
    <property type="evidence" value="ECO:0007669"/>
    <property type="project" value="UniProtKB-SubCell"/>
</dbReference>
<comment type="function">
    <text evidence="18">Core subunit of the mitochondrial membrane respiratory chain NADH dehydrogenase (Complex I) which catalyzes electron transfer from NADH through the respiratory chain, using ubiquinone as an electron acceptor. Essential for the catalytic activity and assembly of complex I.</text>
</comment>
<gene>
    <name evidence="20" type="primary">NADH2</name>
</gene>
<comment type="subcellular location">
    <subcellularLocation>
        <location evidence="2 18">Mitochondrion inner membrane</location>
        <topology evidence="2 18">Multi-pass membrane protein</topology>
    </subcellularLocation>
</comment>
<keyword evidence="9 18" id="KW-0999">Mitochondrion inner membrane</keyword>
<evidence type="ECO:0000259" key="19">
    <source>
        <dbReference type="Pfam" id="PF00361"/>
    </source>
</evidence>
<feature type="transmembrane region" description="Helical" evidence="18">
    <location>
        <begin position="7"/>
        <end position="22"/>
    </location>
</feature>
<dbReference type="InterPro" id="IPR001750">
    <property type="entry name" value="ND/Mrp_TM"/>
</dbReference>
<sequence length="334" mass="38657">MFFKSKILIFLPTLIFGSILTVSSSSWFSAWIGLEINLMSMAPILLNKSTPKSTEATIKYFIFQALASSMLIFFILSSSVMFFYSLGNYLLYIITASLTLKIGMAPFHFWFPQVMMCSNWPQCFILLTWQKLAPFILLSFCFCNFFNLIIFLSALIGMLGGINQFNTKILLAYSSIIHSSWMLSLIVTNNLFWGFYLLAYTLITLSILYPLSSFSSSFFNNFLLMKFSSFSKSLFFINFLSIAGLPPFLGFSIKIFTLISLFNSNFSIFLILVLLLSSFVSFYFYLRMMFSSLFNFSWINNFIWYNSNSFKLEIWFIFISFFINSFIPLVIILT</sequence>
<evidence type="ECO:0000256" key="4">
    <source>
        <dbReference type="ARBA" id="ARBA00012944"/>
    </source>
</evidence>
<dbReference type="InterPro" id="IPR050175">
    <property type="entry name" value="Complex_I_Subunit_2"/>
</dbReference>
<evidence type="ECO:0000256" key="18">
    <source>
        <dbReference type="RuleBase" id="RU003403"/>
    </source>
</evidence>
<keyword evidence="11 18" id="KW-0249">Electron transport</keyword>
<dbReference type="AlphaFoldDB" id="A0A7T0Q5B4"/>
<proteinExistence type="inferred from homology"/>
<keyword evidence="7 18" id="KW-0679">Respiratory chain</keyword>
<geneLocation type="mitochondrion" evidence="20"/>
<protein>
    <recommendedName>
        <fullName evidence="5 18">NADH-ubiquinone oxidoreductase chain 2</fullName>
        <ecNumber evidence="4 18">7.1.1.2</ecNumber>
    </recommendedName>
</protein>
<name>A0A7T0Q5B4_9HEXA</name>
<comment type="similarity">
    <text evidence="3 18">Belongs to the complex I subunit 2 family.</text>
</comment>
<dbReference type="Pfam" id="PF00361">
    <property type="entry name" value="Proton_antipo_M"/>
    <property type="match status" value="1"/>
</dbReference>
<evidence type="ECO:0000256" key="13">
    <source>
        <dbReference type="ARBA" id="ARBA00023027"/>
    </source>
</evidence>
<evidence type="ECO:0000256" key="7">
    <source>
        <dbReference type="ARBA" id="ARBA00022660"/>
    </source>
</evidence>
<dbReference type="PANTHER" id="PTHR46552:SF1">
    <property type="entry name" value="NADH-UBIQUINONE OXIDOREDUCTASE CHAIN 2"/>
    <property type="match status" value="1"/>
</dbReference>
<keyword evidence="13 18" id="KW-0520">NAD</keyword>
<accession>A0A7T0Q5B4</accession>